<evidence type="ECO:0000313" key="1">
    <source>
        <dbReference type="EMBL" id="MBQ0907513.1"/>
    </source>
</evidence>
<dbReference type="RefSeq" id="WP_210788059.1">
    <property type="nucleotide sequence ID" value="NZ_JAGPXB010000001.1"/>
</dbReference>
<comment type="caution">
    <text evidence="1">The sequence shown here is derived from an EMBL/GenBank/DDBJ whole genome shotgun (WGS) entry which is preliminary data.</text>
</comment>
<evidence type="ECO:0000313" key="2">
    <source>
        <dbReference type="Proteomes" id="UP000679008"/>
    </source>
</evidence>
<organism evidence="1 2">
    <name type="scientific">Flavobacterium erciyesense</name>
    <dbReference type="NCBI Taxonomy" id="2825842"/>
    <lineage>
        <taxon>Bacteria</taxon>
        <taxon>Pseudomonadati</taxon>
        <taxon>Bacteroidota</taxon>
        <taxon>Flavobacteriia</taxon>
        <taxon>Flavobacteriales</taxon>
        <taxon>Flavobacteriaceae</taxon>
        <taxon>Flavobacterium</taxon>
    </lineage>
</organism>
<reference evidence="1 2" key="1">
    <citation type="submission" date="2021-04" db="EMBL/GenBank/DDBJ databases">
        <title>Description of novel Flavobacterium sp. F-328.</title>
        <authorList>
            <person name="Saticioglu I.B."/>
        </authorList>
    </citation>
    <scope>NUCLEOTIDE SEQUENCE [LARGE SCALE GENOMIC DNA]</scope>
    <source>
        <strain evidence="1 2">F-328</strain>
    </source>
</reference>
<dbReference type="EMBL" id="JAGPXB010000001">
    <property type="protein sequence ID" value="MBQ0907513.1"/>
    <property type="molecule type" value="Genomic_DNA"/>
</dbReference>
<name>A0ABS5D0G5_9FLAO</name>
<proteinExistence type="predicted"/>
<sequence>MITPKQRKEFTKAVGTRYVKRIRAFLEEKNIVNSEGNPYSDSTIKHVFNGSFSNDAIENAFYEVCKEAKKSHVKERVF</sequence>
<accession>A0ABS5D0G5</accession>
<dbReference type="Proteomes" id="UP000679008">
    <property type="component" value="Unassembled WGS sequence"/>
</dbReference>
<gene>
    <name evidence="1" type="ORF">KBJ98_02225</name>
</gene>
<protein>
    <submittedName>
        <fullName evidence="1">Uncharacterized protein</fullName>
    </submittedName>
</protein>
<keyword evidence="2" id="KW-1185">Reference proteome</keyword>